<dbReference type="RefSeq" id="XP_033445325.1">
    <property type="nucleotide sequence ID" value="XM_033588712.1"/>
</dbReference>
<accession>A0A6A5RC13</accession>
<evidence type="ECO:0000313" key="2">
    <source>
        <dbReference type="Proteomes" id="UP000800082"/>
    </source>
</evidence>
<evidence type="ECO:0000313" key="1">
    <source>
        <dbReference type="EMBL" id="KAF1925073.1"/>
    </source>
</evidence>
<sequence length="165" mass="18387">MKGGYDLGRAITGLHFSPSYVPHLDFLVDHFFSRDDAVHCSGFTPTQLHICLRACSECHSGHINTSFHSLDISHHYPSLFTTHLDVNRCFSSSVDVCSLSLLCARYCQNTHLGLASFVTVNGRDYYVFSEHAEVGIPCLLFSNYSHTLTVASTSILPRFITTHES</sequence>
<gene>
    <name evidence="1" type="ORF">M421DRAFT_264243</name>
</gene>
<organism evidence="1 2">
    <name type="scientific">Didymella exigua CBS 183.55</name>
    <dbReference type="NCBI Taxonomy" id="1150837"/>
    <lineage>
        <taxon>Eukaryota</taxon>
        <taxon>Fungi</taxon>
        <taxon>Dikarya</taxon>
        <taxon>Ascomycota</taxon>
        <taxon>Pezizomycotina</taxon>
        <taxon>Dothideomycetes</taxon>
        <taxon>Pleosporomycetidae</taxon>
        <taxon>Pleosporales</taxon>
        <taxon>Pleosporineae</taxon>
        <taxon>Didymellaceae</taxon>
        <taxon>Didymella</taxon>
    </lineage>
</organism>
<reference evidence="1" key="1">
    <citation type="journal article" date="2020" name="Stud. Mycol.">
        <title>101 Dothideomycetes genomes: a test case for predicting lifestyles and emergence of pathogens.</title>
        <authorList>
            <person name="Haridas S."/>
            <person name="Albert R."/>
            <person name="Binder M."/>
            <person name="Bloem J."/>
            <person name="Labutti K."/>
            <person name="Salamov A."/>
            <person name="Andreopoulos B."/>
            <person name="Baker S."/>
            <person name="Barry K."/>
            <person name="Bills G."/>
            <person name="Bluhm B."/>
            <person name="Cannon C."/>
            <person name="Castanera R."/>
            <person name="Culley D."/>
            <person name="Daum C."/>
            <person name="Ezra D."/>
            <person name="Gonzalez J."/>
            <person name="Henrissat B."/>
            <person name="Kuo A."/>
            <person name="Liang C."/>
            <person name="Lipzen A."/>
            <person name="Lutzoni F."/>
            <person name="Magnuson J."/>
            <person name="Mondo S."/>
            <person name="Nolan M."/>
            <person name="Ohm R."/>
            <person name="Pangilinan J."/>
            <person name="Park H.-J."/>
            <person name="Ramirez L."/>
            <person name="Alfaro M."/>
            <person name="Sun H."/>
            <person name="Tritt A."/>
            <person name="Yoshinaga Y."/>
            <person name="Zwiers L.-H."/>
            <person name="Turgeon B."/>
            <person name="Goodwin S."/>
            <person name="Spatafora J."/>
            <person name="Crous P."/>
            <person name="Grigoriev I."/>
        </authorList>
    </citation>
    <scope>NUCLEOTIDE SEQUENCE</scope>
    <source>
        <strain evidence="1">CBS 183.55</strain>
    </source>
</reference>
<dbReference type="AlphaFoldDB" id="A0A6A5RC13"/>
<proteinExistence type="predicted"/>
<name>A0A6A5RC13_9PLEO</name>
<protein>
    <submittedName>
        <fullName evidence="1">Uncharacterized protein</fullName>
    </submittedName>
</protein>
<keyword evidence="2" id="KW-1185">Reference proteome</keyword>
<dbReference type="GeneID" id="54346359"/>
<dbReference type="Proteomes" id="UP000800082">
    <property type="component" value="Unassembled WGS sequence"/>
</dbReference>
<dbReference type="EMBL" id="ML978987">
    <property type="protein sequence ID" value="KAF1925073.1"/>
    <property type="molecule type" value="Genomic_DNA"/>
</dbReference>